<dbReference type="STRING" id="309801.trd_1377"/>
<evidence type="ECO:0000313" key="1">
    <source>
        <dbReference type="EMBL" id="ACM05251.1"/>
    </source>
</evidence>
<dbReference type="AlphaFoldDB" id="B9L2H5"/>
<keyword evidence="2" id="KW-1185">Reference proteome</keyword>
<reference evidence="1 2" key="1">
    <citation type="journal article" date="2009" name="PLoS ONE">
        <title>Complete genome sequence of the aerobic CO-oxidizing thermophile Thermomicrobium roseum.</title>
        <authorList>
            <person name="Wu D."/>
            <person name="Raymond J."/>
            <person name="Wu M."/>
            <person name="Chatterji S."/>
            <person name="Ren Q."/>
            <person name="Graham J.E."/>
            <person name="Bryant D.A."/>
            <person name="Robb F."/>
            <person name="Colman A."/>
            <person name="Tallon L.J."/>
            <person name="Badger J.H."/>
            <person name="Madupu R."/>
            <person name="Ward N.L."/>
            <person name="Eisen J.A."/>
        </authorList>
    </citation>
    <scope>NUCLEOTIDE SEQUENCE [LARGE SCALE GENOMIC DNA]</scope>
    <source>
        <strain evidence="2">ATCC 27502 / DSM 5159 / P-2</strain>
    </source>
</reference>
<organism evidence="1 2">
    <name type="scientific">Thermomicrobium roseum (strain ATCC 27502 / DSM 5159 / P-2)</name>
    <dbReference type="NCBI Taxonomy" id="309801"/>
    <lineage>
        <taxon>Bacteria</taxon>
        <taxon>Pseudomonadati</taxon>
        <taxon>Thermomicrobiota</taxon>
        <taxon>Thermomicrobia</taxon>
        <taxon>Thermomicrobiales</taxon>
        <taxon>Thermomicrobiaceae</taxon>
        <taxon>Thermomicrobium</taxon>
    </lineage>
</organism>
<protein>
    <submittedName>
        <fullName evidence="1">Uncharacterized protein</fullName>
    </submittedName>
</protein>
<dbReference type="RefSeq" id="WP_015922326.1">
    <property type="nucleotide sequence ID" value="NC_011959.1"/>
</dbReference>
<dbReference type="eggNOG" id="ENOG5030TC8">
    <property type="taxonomic scope" value="Bacteria"/>
</dbReference>
<dbReference type="Proteomes" id="UP000000447">
    <property type="component" value="Chromosome"/>
</dbReference>
<dbReference type="EMBL" id="CP001275">
    <property type="protein sequence ID" value="ACM05251.1"/>
    <property type="molecule type" value="Genomic_DNA"/>
</dbReference>
<dbReference type="HOGENOM" id="CLU_1795577_0_0_0"/>
<accession>B9L2H5</accession>
<gene>
    <name evidence="1" type="ordered locus">trd_1377</name>
</gene>
<dbReference type="KEGG" id="tro:trd_1377"/>
<dbReference type="OrthoDB" id="162540at2"/>
<proteinExistence type="predicted"/>
<sequence length="144" mass="16551">MATEAQRLLHYLAEHYTGREEAKDLERASAGLEEHEIPAEQRRVIRREHQLADKLARAFQRGLRRAYEAHRAGGNAITLDDRRRDENEMAEALIHFLVGPGLAKSTTRETQPMHYLYIISIDWEALERVARDAQVDLASVLEAH</sequence>
<evidence type="ECO:0000313" key="2">
    <source>
        <dbReference type="Proteomes" id="UP000000447"/>
    </source>
</evidence>
<name>B9L2H5_THERP</name>